<evidence type="ECO:0000313" key="3">
    <source>
        <dbReference type="Proteomes" id="UP001589627"/>
    </source>
</evidence>
<comment type="caution">
    <text evidence="2">The sequence shown here is derived from an EMBL/GenBank/DDBJ whole genome shotgun (WGS) entry which is preliminary data.</text>
</comment>
<evidence type="ECO:0000256" key="1">
    <source>
        <dbReference type="SAM" id="MobiDB-lite"/>
    </source>
</evidence>
<sequence length="68" mass="7095">MDPDVGIVRAGGGYPQAWTRDASVNSPNATSLPSPAPARNTLWAAVDKDSAGRLQVQQDDQQGTRSSG</sequence>
<protein>
    <submittedName>
        <fullName evidence="2">Uncharacterized protein</fullName>
    </submittedName>
</protein>
<accession>A0ABV5Y7N9</accession>
<reference evidence="2 3" key="1">
    <citation type="submission" date="2024-09" db="EMBL/GenBank/DDBJ databases">
        <authorList>
            <person name="Sun Q."/>
            <person name="Mori K."/>
        </authorList>
    </citation>
    <scope>NUCLEOTIDE SEQUENCE [LARGE SCALE GENOMIC DNA]</scope>
    <source>
        <strain evidence="2 3">TBRC 0563</strain>
    </source>
</reference>
<feature type="region of interest" description="Disordered" evidence="1">
    <location>
        <begin position="1"/>
        <end position="39"/>
    </location>
</feature>
<gene>
    <name evidence="2" type="ORF">ACFFNX_02405</name>
</gene>
<feature type="compositionally biased region" description="Polar residues" evidence="1">
    <location>
        <begin position="22"/>
        <end position="33"/>
    </location>
</feature>
<dbReference type="RefSeq" id="WP_378194313.1">
    <property type="nucleotide sequence ID" value="NZ_JBHLZP010000007.1"/>
</dbReference>
<proteinExistence type="predicted"/>
<name>A0ABV5Y7N9_9ACTN</name>
<dbReference type="Proteomes" id="UP001589627">
    <property type="component" value="Unassembled WGS sequence"/>
</dbReference>
<evidence type="ECO:0000313" key="2">
    <source>
        <dbReference type="EMBL" id="MFB9831039.1"/>
    </source>
</evidence>
<keyword evidence="3" id="KW-1185">Reference proteome</keyword>
<organism evidence="2 3">
    <name type="scientific">Actinoallomurus acaciae</name>
    <dbReference type="NCBI Taxonomy" id="502577"/>
    <lineage>
        <taxon>Bacteria</taxon>
        <taxon>Bacillati</taxon>
        <taxon>Actinomycetota</taxon>
        <taxon>Actinomycetes</taxon>
        <taxon>Streptosporangiales</taxon>
        <taxon>Thermomonosporaceae</taxon>
        <taxon>Actinoallomurus</taxon>
    </lineage>
</organism>
<dbReference type="EMBL" id="JBHLZP010000007">
    <property type="protein sequence ID" value="MFB9831039.1"/>
    <property type="molecule type" value="Genomic_DNA"/>
</dbReference>